<gene>
    <name evidence="1" type="ORF">E5163_07555</name>
</gene>
<sequence length="253" mass="27433">MISEENLRMMWALAYPFPRPQTSFLFVDGQTLGLTATEGAFGQWRARYRGQEVSLADLVGEARAGVFERGDYHAVVAVGSNAAPVQLRRKFARHLDSVVIPVVRITIPGHIIAWGKHIAPYGAVGATIAEHPGAAVEAWATLLGPGEFEVMNETEALGETYDHHRVSVTGAPAAVRPDMVAYRSLAGHMPLLVEGYAHENPPFPFGGPFESQEMAIRALGLSMSVDQFIAENVSDPDLARRRDKALAAASLFD</sequence>
<dbReference type="EMBL" id="SRXW01000002">
    <property type="protein sequence ID" value="TGY88982.1"/>
    <property type="molecule type" value="Genomic_DNA"/>
</dbReference>
<accession>A0A4S2H1D4</accession>
<reference evidence="1 2" key="1">
    <citation type="journal article" date="2017" name="Int. J. Syst. Evol. Microbiol.">
        <title>Marinicauda algicola sp. nov., isolated from a marine red alga Rhodosorus marinus.</title>
        <authorList>
            <person name="Jeong S.E."/>
            <person name="Jeon S.H."/>
            <person name="Chun B.H."/>
            <person name="Kim D.W."/>
            <person name="Jeon C.O."/>
        </authorList>
    </citation>
    <scope>NUCLEOTIDE SEQUENCE [LARGE SCALE GENOMIC DNA]</scope>
    <source>
        <strain evidence="1 2">JCM 31718</strain>
    </source>
</reference>
<evidence type="ECO:0000313" key="1">
    <source>
        <dbReference type="EMBL" id="TGY88982.1"/>
    </source>
</evidence>
<keyword evidence="2" id="KW-1185">Reference proteome</keyword>
<dbReference type="AlphaFoldDB" id="A0A4S2H1D4"/>
<evidence type="ECO:0000313" key="2">
    <source>
        <dbReference type="Proteomes" id="UP000308054"/>
    </source>
</evidence>
<name>A0A4S2H1D4_9PROT</name>
<dbReference type="OrthoDB" id="7626403at2"/>
<comment type="caution">
    <text evidence="1">The sequence shown here is derived from an EMBL/GenBank/DDBJ whole genome shotgun (WGS) entry which is preliminary data.</text>
</comment>
<dbReference type="RefSeq" id="WP_135995522.1">
    <property type="nucleotide sequence ID" value="NZ_CP071057.1"/>
</dbReference>
<proteinExistence type="predicted"/>
<dbReference type="Proteomes" id="UP000308054">
    <property type="component" value="Unassembled WGS sequence"/>
</dbReference>
<protein>
    <submittedName>
        <fullName evidence="1">Uncharacterized protein</fullName>
    </submittedName>
</protein>
<organism evidence="1 2">
    <name type="scientific">Marinicauda algicola</name>
    <dbReference type="NCBI Taxonomy" id="2029849"/>
    <lineage>
        <taxon>Bacteria</taxon>
        <taxon>Pseudomonadati</taxon>
        <taxon>Pseudomonadota</taxon>
        <taxon>Alphaproteobacteria</taxon>
        <taxon>Maricaulales</taxon>
        <taxon>Maricaulaceae</taxon>
        <taxon>Marinicauda</taxon>
    </lineage>
</organism>